<keyword evidence="2" id="KW-0813">Transport</keyword>
<comment type="similarity">
    <text evidence="8">Belongs to the TRAP transporter small permease family.</text>
</comment>
<feature type="transmembrane region" description="Helical" evidence="9">
    <location>
        <begin position="12"/>
        <end position="38"/>
    </location>
</feature>
<feature type="transmembrane region" description="Helical" evidence="9">
    <location>
        <begin position="89"/>
        <end position="110"/>
    </location>
</feature>
<organism evidence="11 12">
    <name type="scientific">Deferribacter desulfuricans (strain DSM 14783 / JCM 11476 / NBRC 101012 / SSM1)</name>
    <dbReference type="NCBI Taxonomy" id="639282"/>
    <lineage>
        <taxon>Bacteria</taxon>
        <taxon>Pseudomonadati</taxon>
        <taxon>Deferribacterota</taxon>
        <taxon>Deferribacteres</taxon>
        <taxon>Deferribacterales</taxon>
        <taxon>Deferribacteraceae</taxon>
        <taxon>Deferribacter</taxon>
    </lineage>
</organism>
<dbReference type="STRING" id="639282.DEFDS_0771"/>
<reference evidence="11 12" key="1">
    <citation type="journal article" date="2010" name="DNA Res.">
        <title>Bacterial lifestyle in a deep-sea hydrothermal vent chimney revealed by the genome sequence of the thermophilic bacterium Deferribacter desulfuricans SSM1.</title>
        <authorList>
            <person name="Takaki Y."/>
            <person name="Shimamura S."/>
            <person name="Nakagawa S."/>
            <person name="Fukuhara Y."/>
            <person name="Horikawa H."/>
            <person name="Ankai A."/>
            <person name="Harada T."/>
            <person name="Hosoyama A."/>
            <person name="Oguchi A."/>
            <person name="Fukui S."/>
            <person name="Fujita N."/>
            <person name="Takami H."/>
            <person name="Takai K."/>
        </authorList>
    </citation>
    <scope>NUCLEOTIDE SEQUENCE [LARGE SCALE GENOMIC DNA]</scope>
    <source>
        <strain evidence="12">DSM 14783 / JCM 11476 / NBRC 101012 / SSM1</strain>
    </source>
</reference>
<dbReference type="InterPro" id="IPR007387">
    <property type="entry name" value="TRAP_DctQ"/>
</dbReference>
<dbReference type="Pfam" id="PF04290">
    <property type="entry name" value="DctQ"/>
    <property type="match status" value="1"/>
</dbReference>
<dbReference type="Proteomes" id="UP000001520">
    <property type="component" value="Chromosome"/>
</dbReference>
<feature type="transmembrane region" description="Helical" evidence="9">
    <location>
        <begin position="130"/>
        <end position="151"/>
    </location>
</feature>
<sequence length="163" mass="18941">MKKVLKIIDTASNIGAVFSAIFMILIVLLIVIEIFLRAIFNKSTLITDEYSAYMFVFVVMLGLSYTFKEKGHIKITIITSRLKKKTQRYLEIVILFIALAILIFSLYYSFKMVYDTYSLDMRADTIAETPLYLPQIALPLGYFIFILQVIAEIIKKFKYEEDE</sequence>
<comment type="subcellular location">
    <subcellularLocation>
        <location evidence="1">Cell inner membrane</location>
        <topology evidence="1">Multi-pass membrane protein</topology>
    </subcellularLocation>
</comment>
<feature type="domain" description="Tripartite ATP-independent periplasmic transporters DctQ component" evidence="10">
    <location>
        <begin position="26"/>
        <end position="157"/>
    </location>
</feature>
<name>D3PCC6_DEFDS</name>
<evidence type="ECO:0000256" key="8">
    <source>
        <dbReference type="ARBA" id="ARBA00038436"/>
    </source>
</evidence>
<dbReference type="PANTHER" id="PTHR35011">
    <property type="entry name" value="2,3-DIKETO-L-GULONATE TRAP TRANSPORTER SMALL PERMEASE PROTEIN YIAM"/>
    <property type="match status" value="1"/>
</dbReference>
<evidence type="ECO:0000259" key="10">
    <source>
        <dbReference type="Pfam" id="PF04290"/>
    </source>
</evidence>
<keyword evidence="5 9" id="KW-0812">Transmembrane</keyword>
<keyword evidence="4" id="KW-0997">Cell inner membrane</keyword>
<dbReference type="eggNOG" id="COG4665">
    <property type="taxonomic scope" value="Bacteria"/>
</dbReference>
<evidence type="ECO:0000313" key="12">
    <source>
        <dbReference type="Proteomes" id="UP000001520"/>
    </source>
</evidence>
<dbReference type="HOGENOM" id="CLU_086356_2_3_0"/>
<feature type="transmembrane region" description="Helical" evidence="9">
    <location>
        <begin position="50"/>
        <end position="68"/>
    </location>
</feature>
<evidence type="ECO:0000256" key="9">
    <source>
        <dbReference type="SAM" id="Phobius"/>
    </source>
</evidence>
<proteinExistence type="inferred from homology"/>
<dbReference type="EMBL" id="AP011529">
    <property type="protein sequence ID" value="BAI80249.1"/>
    <property type="molecule type" value="Genomic_DNA"/>
</dbReference>
<protein>
    <submittedName>
        <fullName evidence="11">C4-dicarboxylate transporter, small subunit</fullName>
    </submittedName>
</protein>
<evidence type="ECO:0000256" key="4">
    <source>
        <dbReference type="ARBA" id="ARBA00022519"/>
    </source>
</evidence>
<dbReference type="OrthoDB" id="9797534at2"/>
<dbReference type="InterPro" id="IPR055348">
    <property type="entry name" value="DctQ"/>
</dbReference>
<evidence type="ECO:0000256" key="5">
    <source>
        <dbReference type="ARBA" id="ARBA00022692"/>
    </source>
</evidence>
<evidence type="ECO:0000256" key="2">
    <source>
        <dbReference type="ARBA" id="ARBA00022448"/>
    </source>
</evidence>
<evidence type="ECO:0000256" key="1">
    <source>
        <dbReference type="ARBA" id="ARBA00004429"/>
    </source>
</evidence>
<evidence type="ECO:0000256" key="6">
    <source>
        <dbReference type="ARBA" id="ARBA00022989"/>
    </source>
</evidence>
<accession>D3PCC6</accession>
<evidence type="ECO:0000256" key="7">
    <source>
        <dbReference type="ARBA" id="ARBA00023136"/>
    </source>
</evidence>
<dbReference type="KEGG" id="ddf:DEFDS_0771"/>
<keyword evidence="7 9" id="KW-0472">Membrane</keyword>
<keyword evidence="6 9" id="KW-1133">Transmembrane helix</keyword>
<dbReference type="GO" id="GO:0005886">
    <property type="term" value="C:plasma membrane"/>
    <property type="evidence" value="ECO:0007669"/>
    <property type="project" value="UniProtKB-SubCell"/>
</dbReference>
<evidence type="ECO:0000256" key="3">
    <source>
        <dbReference type="ARBA" id="ARBA00022475"/>
    </source>
</evidence>
<keyword evidence="3" id="KW-1003">Cell membrane</keyword>
<keyword evidence="12" id="KW-1185">Reference proteome</keyword>
<dbReference type="AlphaFoldDB" id="D3PCC6"/>
<evidence type="ECO:0000313" key="11">
    <source>
        <dbReference type="EMBL" id="BAI80249.1"/>
    </source>
</evidence>
<gene>
    <name evidence="11" type="ordered locus">DEFDS_0771</name>
</gene>
<dbReference type="RefSeq" id="WP_013007497.1">
    <property type="nucleotide sequence ID" value="NC_013939.1"/>
</dbReference>